<keyword evidence="2" id="KW-0472">Membrane</keyword>
<reference evidence="3" key="1">
    <citation type="journal article" date="2020" name="Stud. Mycol.">
        <title>101 Dothideomycetes genomes: a test case for predicting lifestyles and emergence of pathogens.</title>
        <authorList>
            <person name="Haridas S."/>
            <person name="Albert R."/>
            <person name="Binder M."/>
            <person name="Bloem J."/>
            <person name="Labutti K."/>
            <person name="Salamov A."/>
            <person name="Andreopoulos B."/>
            <person name="Baker S."/>
            <person name="Barry K."/>
            <person name="Bills G."/>
            <person name="Bluhm B."/>
            <person name="Cannon C."/>
            <person name="Castanera R."/>
            <person name="Culley D."/>
            <person name="Daum C."/>
            <person name="Ezra D."/>
            <person name="Gonzalez J."/>
            <person name="Henrissat B."/>
            <person name="Kuo A."/>
            <person name="Liang C."/>
            <person name="Lipzen A."/>
            <person name="Lutzoni F."/>
            <person name="Magnuson J."/>
            <person name="Mondo S."/>
            <person name="Nolan M."/>
            <person name="Ohm R."/>
            <person name="Pangilinan J."/>
            <person name="Park H.-J."/>
            <person name="Ramirez L."/>
            <person name="Alfaro M."/>
            <person name="Sun H."/>
            <person name="Tritt A."/>
            <person name="Yoshinaga Y."/>
            <person name="Zwiers L.-H."/>
            <person name="Turgeon B."/>
            <person name="Goodwin S."/>
            <person name="Spatafora J."/>
            <person name="Crous P."/>
            <person name="Grigoriev I."/>
        </authorList>
    </citation>
    <scope>NUCLEOTIDE SEQUENCE</scope>
    <source>
        <strain evidence="3">CBS 473.64</strain>
    </source>
</reference>
<accession>A0A6A6SG92</accession>
<keyword evidence="2" id="KW-0812">Transmembrane</keyword>
<name>A0A6A6SG92_9PLEO</name>
<dbReference type="AlphaFoldDB" id="A0A6A6SG92"/>
<dbReference type="EMBL" id="MU006777">
    <property type="protein sequence ID" value="KAF2645274.1"/>
    <property type="molecule type" value="Genomic_DNA"/>
</dbReference>
<feature type="region of interest" description="Disordered" evidence="1">
    <location>
        <begin position="1"/>
        <end position="30"/>
    </location>
</feature>
<keyword evidence="4" id="KW-1185">Reference proteome</keyword>
<sequence>MWRTSIQRSVLPASKEPRGPRQGTISVHVKPHKASKQIKQAYKYFFHVFTFSTFFAVQTLTFAFLPLSAPEMESTSTLTTR</sequence>
<evidence type="ECO:0000256" key="1">
    <source>
        <dbReference type="SAM" id="MobiDB-lite"/>
    </source>
</evidence>
<gene>
    <name evidence="3" type="ORF">P280DRAFT_116051</name>
</gene>
<protein>
    <submittedName>
        <fullName evidence="3">Uncharacterized protein</fullName>
    </submittedName>
</protein>
<dbReference type="Proteomes" id="UP000799753">
    <property type="component" value="Unassembled WGS sequence"/>
</dbReference>
<evidence type="ECO:0000313" key="4">
    <source>
        <dbReference type="Proteomes" id="UP000799753"/>
    </source>
</evidence>
<keyword evidence="2" id="KW-1133">Transmembrane helix</keyword>
<feature type="transmembrane region" description="Helical" evidence="2">
    <location>
        <begin position="44"/>
        <end position="65"/>
    </location>
</feature>
<evidence type="ECO:0000313" key="3">
    <source>
        <dbReference type="EMBL" id="KAF2645274.1"/>
    </source>
</evidence>
<organism evidence="3 4">
    <name type="scientific">Massarina eburnea CBS 473.64</name>
    <dbReference type="NCBI Taxonomy" id="1395130"/>
    <lineage>
        <taxon>Eukaryota</taxon>
        <taxon>Fungi</taxon>
        <taxon>Dikarya</taxon>
        <taxon>Ascomycota</taxon>
        <taxon>Pezizomycotina</taxon>
        <taxon>Dothideomycetes</taxon>
        <taxon>Pleosporomycetidae</taxon>
        <taxon>Pleosporales</taxon>
        <taxon>Massarineae</taxon>
        <taxon>Massarinaceae</taxon>
        <taxon>Massarina</taxon>
    </lineage>
</organism>
<evidence type="ECO:0000256" key="2">
    <source>
        <dbReference type="SAM" id="Phobius"/>
    </source>
</evidence>
<proteinExistence type="predicted"/>